<feature type="domain" description="Kazal-like" evidence="5">
    <location>
        <begin position="28"/>
        <end position="80"/>
    </location>
</feature>
<reference evidence="9 10" key="1">
    <citation type="submission" date="2018-08" db="EMBL/GenBank/DDBJ databases">
        <title>Aphanomyces genome sequencing and annotation.</title>
        <authorList>
            <person name="Minardi D."/>
            <person name="Oidtmann B."/>
            <person name="Van Der Giezen M."/>
            <person name="Studholme D.J."/>
        </authorList>
    </citation>
    <scope>NUCLEOTIDE SEQUENCE [LARGE SCALE GENOMIC DNA]</scope>
    <source>
        <strain evidence="6 9">Kv</strain>
        <strain evidence="8 11">Si</strain>
        <strain evidence="7 10">Yx</strain>
    </source>
</reference>
<feature type="chain" id="PRO_5036074256" description="Kazal-like domain-containing protein" evidence="4">
    <location>
        <begin position="33"/>
        <end position="240"/>
    </location>
</feature>
<dbReference type="EMBL" id="QUTB01003207">
    <property type="protein sequence ID" value="RHY69129.1"/>
    <property type="molecule type" value="Genomic_DNA"/>
</dbReference>
<dbReference type="Proteomes" id="UP000265427">
    <property type="component" value="Unassembled WGS sequence"/>
</dbReference>
<comment type="caution">
    <text evidence="7">The sequence shown here is derived from an EMBL/GenBank/DDBJ whole genome shotgun (WGS) entry which is preliminary data.</text>
</comment>
<dbReference type="EMBL" id="QUSZ01009003">
    <property type="protein sequence ID" value="RHX99657.1"/>
    <property type="molecule type" value="Genomic_DNA"/>
</dbReference>
<dbReference type="PANTHER" id="PTHR10913">
    <property type="entry name" value="FOLLISTATIN-RELATED"/>
    <property type="match status" value="1"/>
</dbReference>
<dbReference type="InterPro" id="IPR050653">
    <property type="entry name" value="Prot_Inhib_GrowthFact_Antg"/>
</dbReference>
<name>A0A397A6I6_APHAT</name>
<dbReference type="GO" id="GO:0005576">
    <property type="term" value="C:extracellular region"/>
    <property type="evidence" value="ECO:0007669"/>
    <property type="project" value="TreeGrafter"/>
</dbReference>
<organism evidence="7 10">
    <name type="scientific">Aphanomyces astaci</name>
    <name type="common">Crayfish plague agent</name>
    <dbReference type="NCBI Taxonomy" id="112090"/>
    <lineage>
        <taxon>Eukaryota</taxon>
        <taxon>Sar</taxon>
        <taxon>Stramenopiles</taxon>
        <taxon>Oomycota</taxon>
        <taxon>Saprolegniomycetes</taxon>
        <taxon>Saprolegniales</taxon>
        <taxon>Verrucalvaceae</taxon>
        <taxon>Aphanomyces</taxon>
    </lineage>
</organism>
<evidence type="ECO:0000256" key="3">
    <source>
        <dbReference type="ARBA" id="ARBA00023157"/>
    </source>
</evidence>
<dbReference type="VEuPathDB" id="FungiDB:H257_09879"/>
<keyword evidence="3" id="KW-1015">Disulfide bond</keyword>
<dbReference type="Pfam" id="PF00050">
    <property type="entry name" value="Kazal_1"/>
    <property type="match status" value="1"/>
</dbReference>
<evidence type="ECO:0000256" key="4">
    <source>
        <dbReference type="SAM" id="SignalP"/>
    </source>
</evidence>
<keyword evidence="1" id="KW-0646">Protease inhibitor</keyword>
<dbReference type="Pfam" id="PF07648">
    <property type="entry name" value="Kazal_2"/>
    <property type="match status" value="2"/>
</dbReference>
<dbReference type="Proteomes" id="UP000266239">
    <property type="component" value="Unassembled WGS sequence"/>
</dbReference>
<gene>
    <name evidence="7" type="ORF">DYB25_010035</name>
    <name evidence="8" type="ORF">DYB34_010824</name>
    <name evidence="6" type="ORF">DYB36_012030</name>
</gene>
<dbReference type="Proteomes" id="UP000283543">
    <property type="component" value="Unassembled WGS sequence"/>
</dbReference>
<dbReference type="AlphaFoldDB" id="A0A397A6I6"/>
<keyword evidence="4" id="KW-0732">Signal</keyword>
<dbReference type="InterPro" id="IPR036058">
    <property type="entry name" value="Kazal_dom_sf"/>
</dbReference>
<evidence type="ECO:0000259" key="5">
    <source>
        <dbReference type="PROSITE" id="PS51465"/>
    </source>
</evidence>
<evidence type="ECO:0000313" key="7">
    <source>
        <dbReference type="EMBL" id="RHY02636.1"/>
    </source>
</evidence>
<sequence>MDECNDRLILGFPMQFKLLVSVALAAVASVGAQCEMECIDVYEPVCGSNGKTYSNKCRLVVDACSTKTEITVVSAGECPSSAISDCDNTPCTRELDPQCGSDGITYGNKCLLGVATCKNATIKLVSAGECKASTCVKACLEILKEVCGSNGKTYGNECELKNAACDLPTLTLVKEGPCATTTTPTTTAAPANNAGNNAANKVSTTTAAPPAVPVGVQSAASGVVASSAAVCAAAVAYVLA</sequence>
<feature type="domain" description="Kazal-like" evidence="5">
    <location>
        <begin position="133"/>
        <end position="180"/>
    </location>
</feature>
<evidence type="ECO:0000313" key="11">
    <source>
        <dbReference type="Proteomes" id="UP000283543"/>
    </source>
</evidence>
<accession>A0A397A6I6</accession>
<dbReference type="PROSITE" id="PS51465">
    <property type="entry name" value="KAZAL_2"/>
    <property type="match status" value="3"/>
</dbReference>
<evidence type="ECO:0000313" key="9">
    <source>
        <dbReference type="Proteomes" id="UP000265427"/>
    </source>
</evidence>
<dbReference type="EMBL" id="QUTA01008796">
    <property type="protein sequence ID" value="RHY02636.1"/>
    <property type="molecule type" value="Genomic_DNA"/>
</dbReference>
<evidence type="ECO:0000256" key="1">
    <source>
        <dbReference type="ARBA" id="ARBA00022690"/>
    </source>
</evidence>
<dbReference type="PANTHER" id="PTHR10913:SF45">
    <property type="entry name" value="FOLLISTATIN, ISOFORM A-RELATED"/>
    <property type="match status" value="1"/>
</dbReference>
<evidence type="ECO:0000313" key="10">
    <source>
        <dbReference type="Proteomes" id="UP000266239"/>
    </source>
</evidence>
<evidence type="ECO:0000256" key="2">
    <source>
        <dbReference type="ARBA" id="ARBA00022900"/>
    </source>
</evidence>
<dbReference type="SMART" id="SM00280">
    <property type="entry name" value="KAZAL"/>
    <property type="match status" value="3"/>
</dbReference>
<feature type="signal peptide" evidence="4">
    <location>
        <begin position="1"/>
        <end position="32"/>
    </location>
</feature>
<dbReference type="Gene3D" id="3.30.60.30">
    <property type="match status" value="3"/>
</dbReference>
<protein>
    <recommendedName>
        <fullName evidence="5">Kazal-like domain-containing protein</fullName>
    </recommendedName>
</protein>
<evidence type="ECO:0000313" key="8">
    <source>
        <dbReference type="EMBL" id="RHY69129.1"/>
    </source>
</evidence>
<evidence type="ECO:0000313" key="6">
    <source>
        <dbReference type="EMBL" id="RHX99657.1"/>
    </source>
</evidence>
<proteinExistence type="predicted"/>
<feature type="domain" description="Kazal-like" evidence="5">
    <location>
        <begin position="81"/>
        <end position="132"/>
    </location>
</feature>
<dbReference type="CDD" id="cd00104">
    <property type="entry name" value="KAZAL_FS"/>
    <property type="match status" value="3"/>
</dbReference>
<dbReference type="SUPFAM" id="SSF100895">
    <property type="entry name" value="Kazal-type serine protease inhibitors"/>
    <property type="match status" value="3"/>
</dbReference>
<keyword evidence="2" id="KW-0722">Serine protease inhibitor</keyword>
<dbReference type="InterPro" id="IPR002350">
    <property type="entry name" value="Kazal_dom"/>
</dbReference>